<sequence>MLPSFSTATIIFFKTIPFPRPKAVCSLRLNPPLSKPSITLTLSLSTTYPLTIRQERLTTESSPTIGSLRLKPPLAMTRTRYHPIPVVRATPVTPKSRLA</sequence>
<proteinExistence type="predicted"/>
<name>A0ACB9H5Q3_CICIN</name>
<keyword evidence="2" id="KW-1185">Reference proteome</keyword>
<dbReference type="Proteomes" id="UP001055811">
    <property type="component" value="Linkage Group LG01"/>
</dbReference>
<reference evidence="2" key="1">
    <citation type="journal article" date="2022" name="Mol. Ecol. Resour.">
        <title>The genomes of chicory, endive, great burdock and yacon provide insights into Asteraceae palaeo-polyploidization history and plant inulin production.</title>
        <authorList>
            <person name="Fan W."/>
            <person name="Wang S."/>
            <person name="Wang H."/>
            <person name="Wang A."/>
            <person name="Jiang F."/>
            <person name="Liu H."/>
            <person name="Zhao H."/>
            <person name="Xu D."/>
            <person name="Zhang Y."/>
        </authorList>
    </citation>
    <scope>NUCLEOTIDE SEQUENCE [LARGE SCALE GENOMIC DNA]</scope>
    <source>
        <strain evidence="2">cv. Punajuju</strain>
    </source>
</reference>
<accession>A0ACB9H5Q3</accession>
<dbReference type="EMBL" id="CM042009">
    <property type="protein sequence ID" value="KAI3791084.1"/>
    <property type="molecule type" value="Genomic_DNA"/>
</dbReference>
<evidence type="ECO:0000313" key="2">
    <source>
        <dbReference type="Proteomes" id="UP001055811"/>
    </source>
</evidence>
<reference evidence="1 2" key="2">
    <citation type="journal article" date="2022" name="Mol. Ecol. Resour.">
        <title>The genomes of chicory, endive, great burdock and yacon provide insights into Asteraceae paleo-polyploidization history and plant inulin production.</title>
        <authorList>
            <person name="Fan W."/>
            <person name="Wang S."/>
            <person name="Wang H."/>
            <person name="Wang A."/>
            <person name="Jiang F."/>
            <person name="Liu H."/>
            <person name="Zhao H."/>
            <person name="Xu D."/>
            <person name="Zhang Y."/>
        </authorList>
    </citation>
    <scope>NUCLEOTIDE SEQUENCE [LARGE SCALE GENOMIC DNA]</scope>
    <source>
        <strain evidence="2">cv. Punajuju</strain>
        <tissue evidence="1">Leaves</tissue>
    </source>
</reference>
<protein>
    <submittedName>
        <fullName evidence="1">Uncharacterized protein</fullName>
    </submittedName>
</protein>
<organism evidence="1 2">
    <name type="scientific">Cichorium intybus</name>
    <name type="common">Chicory</name>
    <dbReference type="NCBI Taxonomy" id="13427"/>
    <lineage>
        <taxon>Eukaryota</taxon>
        <taxon>Viridiplantae</taxon>
        <taxon>Streptophyta</taxon>
        <taxon>Embryophyta</taxon>
        <taxon>Tracheophyta</taxon>
        <taxon>Spermatophyta</taxon>
        <taxon>Magnoliopsida</taxon>
        <taxon>eudicotyledons</taxon>
        <taxon>Gunneridae</taxon>
        <taxon>Pentapetalae</taxon>
        <taxon>asterids</taxon>
        <taxon>campanulids</taxon>
        <taxon>Asterales</taxon>
        <taxon>Asteraceae</taxon>
        <taxon>Cichorioideae</taxon>
        <taxon>Cichorieae</taxon>
        <taxon>Cichoriinae</taxon>
        <taxon>Cichorium</taxon>
    </lineage>
</organism>
<evidence type="ECO:0000313" key="1">
    <source>
        <dbReference type="EMBL" id="KAI3791084.1"/>
    </source>
</evidence>
<gene>
    <name evidence="1" type="ORF">L2E82_04670</name>
</gene>
<comment type="caution">
    <text evidence="1">The sequence shown here is derived from an EMBL/GenBank/DDBJ whole genome shotgun (WGS) entry which is preliminary data.</text>
</comment>